<dbReference type="InterPro" id="IPR050659">
    <property type="entry name" value="Peptidase_M24B"/>
</dbReference>
<evidence type="ECO:0000256" key="1">
    <source>
        <dbReference type="SAM" id="MobiDB-lite"/>
    </source>
</evidence>
<dbReference type="PANTHER" id="PTHR46112">
    <property type="entry name" value="AMINOPEPTIDASE"/>
    <property type="match status" value="1"/>
</dbReference>
<dbReference type="PANTHER" id="PTHR46112:SF2">
    <property type="entry name" value="XAA-PRO AMINOPEPTIDASE P-RELATED"/>
    <property type="match status" value="1"/>
</dbReference>
<dbReference type="InterPro" id="IPR029149">
    <property type="entry name" value="Creatin/AminoP/Spt16_N"/>
</dbReference>
<protein>
    <recommendedName>
        <fullName evidence="2">Creatinase N-terminal domain-containing protein</fullName>
    </recommendedName>
</protein>
<organism>
    <name type="scientific">Branchiostoma floridae</name>
    <name type="common">Florida lancelet</name>
    <name type="synonym">Amphioxus</name>
    <dbReference type="NCBI Taxonomy" id="7739"/>
    <lineage>
        <taxon>Eukaryota</taxon>
        <taxon>Metazoa</taxon>
        <taxon>Chordata</taxon>
        <taxon>Cephalochordata</taxon>
        <taxon>Leptocardii</taxon>
        <taxon>Amphioxiformes</taxon>
        <taxon>Branchiostomatidae</taxon>
        <taxon>Branchiostoma</taxon>
    </lineage>
</organism>
<name>C3ZF54_BRAFL</name>
<feature type="domain" description="Creatinase N-terminal" evidence="2">
    <location>
        <begin position="113"/>
        <end position="163"/>
    </location>
</feature>
<dbReference type="InParanoid" id="C3ZF54"/>
<dbReference type="SUPFAM" id="SSF53092">
    <property type="entry name" value="Creatinase/prolidase N-terminal domain"/>
    <property type="match status" value="1"/>
</dbReference>
<gene>
    <name evidence="3" type="ORF">BRAFLDRAFT_70877</name>
</gene>
<dbReference type="STRING" id="7739.C3ZF54"/>
<feature type="compositionally biased region" description="Polar residues" evidence="1">
    <location>
        <begin position="44"/>
        <end position="57"/>
    </location>
</feature>
<sequence length="173" mass="19230">MWKILTSSSRILWEKGLPDLQKLTAAVPAVIGRCQHSETGHGQGSSHGDTGTTQDVQSRPAHAHNPTPAGKQHVDASRHQQLPLTDDLMPRLIDRKNGQKVKPTFSAEELQRRLDKLRALMLSSKIDAVLFTSYHNINYYCDFLYCAFGRPYGLVITMDKVLVIASGTSHPVK</sequence>
<dbReference type="Gene3D" id="3.40.350.10">
    <property type="entry name" value="Creatinase/prolidase N-terminal domain"/>
    <property type="match status" value="1"/>
</dbReference>
<proteinExistence type="predicted"/>
<dbReference type="Pfam" id="PF01321">
    <property type="entry name" value="Creatinase_N"/>
    <property type="match status" value="1"/>
</dbReference>
<feature type="region of interest" description="Disordered" evidence="1">
    <location>
        <begin position="36"/>
        <end position="78"/>
    </location>
</feature>
<dbReference type="InterPro" id="IPR000587">
    <property type="entry name" value="Creatinase_N"/>
</dbReference>
<dbReference type="AlphaFoldDB" id="C3ZF54"/>
<reference evidence="3" key="1">
    <citation type="journal article" date="2008" name="Nature">
        <title>The amphioxus genome and the evolution of the chordate karyotype.</title>
        <authorList>
            <consortium name="US DOE Joint Genome Institute (JGI-PGF)"/>
            <person name="Putnam N.H."/>
            <person name="Butts T."/>
            <person name="Ferrier D.E.K."/>
            <person name="Furlong R.F."/>
            <person name="Hellsten U."/>
            <person name="Kawashima T."/>
            <person name="Robinson-Rechavi M."/>
            <person name="Shoguchi E."/>
            <person name="Terry A."/>
            <person name="Yu J.-K."/>
            <person name="Benito-Gutierrez E.L."/>
            <person name="Dubchak I."/>
            <person name="Garcia-Fernandez J."/>
            <person name="Gibson-Brown J.J."/>
            <person name="Grigoriev I.V."/>
            <person name="Horton A.C."/>
            <person name="de Jong P.J."/>
            <person name="Jurka J."/>
            <person name="Kapitonov V.V."/>
            <person name="Kohara Y."/>
            <person name="Kuroki Y."/>
            <person name="Lindquist E."/>
            <person name="Lucas S."/>
            <person name="Osoegawa K."/>
            <person name="Pennacchio L.A."/>
            <person name="Salamov A.A."/>
            <person name="Satou Y."/>
            <person name="Sauka-Spengler T."/>
            <person name="Schmutz J."/>
            <person name="Shin-I T."/>
            <person name="Toyoda A."/>
            <person name="Bronner-Fraser M."/>
            <person name="Fujiyama A."/>
            <person name="Holland L.Z."/>
            <person name="Holland P.W.H."/>
            <person name="Satoh N."/>
            <person name="Rokhsar D.S."/>
        </authorList>
    </citation>
    <scope>NUCLEOTIDE SEQUENCE [LARGE SCALE GENOMIC DNA]</scope>
    <source>
        <strain evidence="3">S238N-H82</strain>
        <tissue evidence="3">Testes</tissue>
    </source>
</reference>
<evidence type="ECO:0000259" key="2">
    <source>
        <dbReference type="Pfam" id="PF01321"/>
    </source>
</evidence>
<accession>C3ZF54</accession>
<evidence type="ECO:0000313" key="3">
    <source>
        <dbReference type="EMBL" id="EEN49360.1"/>
    </source>
</evidence>
<dbReference type="EMBL" id="GG666612">
    <property type="protein sequence ID" value="EEN49360.1"/>
    <property type="molecule type" value="Genomic_DNA"/>
</dbReference>